<proteinExistence type="predicted"/>
<protein>
    <submittedName>
        <fullName evidence="2">Uncharacterized protein</fullName>
    </submittedName>
</protein>
<feature type="compositionally biased region" description="Acidic residues" evidence="1">
    <location>
        <begin position="99"/>
        <end position="149"/>
    </location>
</feature>
<organism evidence="2 3">
    <name type="scientific">Blastococcus brunescens</name>
    <dbReference type="NCBI Taxonomy" id="1564165"/>
    <lineage>
        <taxon>Bacteria</taxon>
        <taxon>Bacillati</taxon>
        <taxon>Actinomycetota</taxon>
        <taxon>Actinomycetes</taxon>
        <taxon>Geodermatophilales</taxon>
        <taxon>Geodermatophilaceae</taxon>
        <taxon>Blastococcus</taxon>
    </lineage>
</organism>
<evidence type="ECO:0000313" key="3">
    <source>
        <dbReference type="Proteomes" id="UP001324287"/>
    </source>
</evidence>
<feature type="region of interest" description="Disordered" evidence="1">
    <location>
        <begin position="48"/>
        <end position="155"/>
    </location>
</feature>
<reference evidence="2 3" key="1">
    <citation type="submission" date="2023-12" db="EMBL/GenBank/DDBJ databases">
        <title>Blastococcus brunescens sp. nov., an actonobacterium isolated from sandstone collected in sahara desert.</title>
        <authorList>
            <person name="Gtari M."/>
            <person name="Ghodhbane F."/>
        </authorList>
    </citation>
    <scope>NUCLEOTIDE SEQUENCE [LARGE SCALE GENOMIC DNA]</scope>
    <source>
        <strain evidence="2 3">BMG 8361</strain>
    </source>
</reference>
<evidence type="ECO:0000313" key="2">
    <source>
        <dbReference type="EMBL" id="WRL63939.1"/>
    </source>
</evidence>
<dbReference type="EMBL" id="CP141261">
    <property type="protein sequence ID" value="WRL63939.1"/>
    <property type="molecule type" value="Genomic_DNA"/>
</dbReference>
<dbReference type="Proteomes" id="UP001324287">
    <property type="component" value="Chromosome"/>
</dbReference>
<keyword evidence="3" id="KW-1185">Reference proteome</keyword>
<sequence>MTFGTLRNGSAQSVCVEQGLCTLADPVVTAGDPDDLGGVDECLIREQSDIRYDPPARGGVFPEGATVTAHVDCTDPDAEESDGTDTGETNPDDHGTDDSTGDGTEDSPDDGTEGTDGEGTDGEGTDGEGTDGEGTDGEGTDGEGTDGDGADQSQG</sequence>
<accession>A0ABZ1AZF4</accession>
<dbReference type="RefSeq" id="WP_324275269.1">
    <property type="nucleotide sequence ID" value="NZ_CP141261.1"/>
</dbReference>
<evidence type="ECO:0000256" key="1">
    <source>
        <dbReference type="SAM" id="MobiDB-lite"/>
    </source>
</evidence>
<feature type="compositionally biased region" description="Acidic residues" evidence="1">
    <location>
        <begin position="74"/>
        <end position="85"/>
    </location>
</feature>
<gene>
    <name evidence="2" type="ORF">U6N30_30780</name>
</gene>
<name>A0ABZ1AZF4_9ACTN</name>